<reference evidence="2" key="1">
    <citation type="submission" date="2017-06" db="EMBL/GenBank/DDBJ databases">
        <title>Genome analysis of Fimbriiglobus ruber SP5, the first member of the order Planctomycetales with confirmed chitinolytic capability.</title>
        <authorList>
            <person name="Ravin N.V."/>
            <person name="Rakitin A.L."/>
            <person name="Ivanova A.A."/>
            <person name="Beletsky A.V."/>
            <person name="Kulichevskaya I.S."/>
            <person name="Mardanov A.V."/>
            <person name="Dedysh S.N."/>
        </authorList>
    </citation>
    <scope>NUCLEOTIDE SEQUENCE [LARGE SCALE GENOMIC DNA]</scope>
    <source>
        <strain evidence="2">SP5</strain>
    </source>
</reference>
<gene>
    <name evidence="1" type="ORF">FRUB_02088</name>
</gene>
<dbReference type="EMBL" id="NIDE01000002">
    <property type="protein sequence ID" value="OWK45757.1"/>
    <property type="molecule type" value="Genomic_DNA"/>
</dbReference>
<keyword evidence="2" id="KW-1185">Reference proteome</keyword>
<sequence length="115" mass="13337">MDTLTENERAAASAESFLDELYGLVRQNKKDEAADLLYDHFHDILTACDYEQCRDIFRFADVKKLTTSLMRSFLSLTFRAKEEIWTRPAFFETALAEITRQQDGTRAARLVGHLR</sequence>
<evidence type="ECO:0000313" key="2">
    <source>
        <dbReference type="Proteomes" id="UP000214646"/>
    </source>
</evidence>
<proteinExistence type="predicted"/>
<comment type="caution">
    <text evidence="1">The sequence shown here is derived from an EMBL/GenBank/DDBJ whole genome shotgun (WGS) entry which is preliminary data.</text>
</comment>
<dbReference type="AlphaFoldDB" id="A0A225EBK4"/>
<organism evidence="1 2">
    <name type="scientific">Fimbriiglobus ruber</name>
    <dbReference type="NCBI Taxonomy" id="1908690"/>
    <lineage>
        <taxon>Bacteria</taxon>
        <taxon>Pseudomonadati</taxon>
        <taxon>Planctomycetota</taxon>
        <taxon>Planctomycetia</taxon>
        <taxon>Gemmatales</taxon>
        <taxon>Gemmataceae</taxon>
        <taxon>Fimbriiglobus</taxon>
    </lineage>
</organism>
<name>A0A225EBK4_9BACT</name>
<accession>A0A225EBK4</accession>
<evidence type="ECO:0000313" key="1">
    <source>
        <dbReference type="EMBL" id="OWK45757.1"/>
    </source>
</evidence>
<protein>
    <submittedName>
        <fullName evidence="1">Uncharacterized protein</fullName>
    </submittedName>
</protein>
<dbReference type="Proteomes" id="UP000214646">
    <property type="component" value="Unassembled WGS sequence"/>
</dbReference>